<protein>
    <recommendedName>
        <fullName evidence="1">DNA helicase Pif1-like 2B domain-containing protein</fullName>
    </recommendedName>
</protein>
<dbReference type="Proteomes" id="UP001146120">
    <property type="component" value="Unassembled WGS sequence"/>
</dbReference>
<organism evidence="2 3">
    <name type="scientific">Lagenidium giganteum</name>
    <dbReference type="NCBI Taxonomy" id="4803"/>
    <lineage>
        <taxon>Eukaryota</taxon>
        <taxon>Sar</taxon>
        <taxon>Stramenopiles</taxon>
        <taxon>Oomycota</taxon>
        <taxon>Peronosporomycetes</taxon>
        <taxon>Pythiales</taxon>
        <taxon>Pythiaceae</taxon>
    </lineage>
</organism>
<sequence length="282" mass="31484">MLAMIPGEVVELQSVDSLIAKDRDSFGAWCPVEFLHAVSPSGMPKHVLRLKVGMPVLLVRNRSPLFGLCNGTRMIVRETSRCVVNCVIASVSISRIKRQPGDASFPFQFQRIPFPLAFAFPINKAQGQTRKHVGIFLPEPVLAHGQLYVALSRVGSETPEPALSTQRTSFIQRRCFLPIATLKDHRHTAHLSLLLQDGSFAEDHCPNIRVNADARRSGSDRNRRCGVSVDTRRVHVNKDPLTIRIQVVTALLSDLDKESNCGRRHRSAACPWFARLQPQIRS</sequence>
<dbReference type="AlphaFoldDB" id="A0AAV2Z1X6"/>
<feature type="domain" description="DNA helicase Pif1-like 2B" evidence="1">
    <location>
        <begin position="33"/>
        <end position="76"/>
    </location>
</feature>
<reference evidence="2" key="1">
    <citation type="submission" date="2022-11" db="EMBL/GenBank/DDBJ databases">
        <authorList>
            <person name="Morgan W.R."/>
            <person name="Tartar A."/>
        </authorList>
    </citation>
    <scope>NUCLEOTIDE SEQUENCE</scope>
    <source>
        <strain evidence="2">ARSEF 373</strain>
    </source>
</reference>
<evidence type="ECO:0000313" key="2">
    <source>
        <dbReference type="EMBL" id="DAZ98744.1"/>
    </source>
</evidence>
<comment type="caution">
    <text evidence="2">The sequence shown here is derived from an EMBL/GenBank/DDBJ whole genome shotgun (WGS) entry which is preliminary data.</text>
</comment>
<accession>A0AAV2Z1X6</accession>
<keyword evidence="3" id="KW-1185">Reference proteome</keyword>
<reference evidence="2" key="2">
    <citation type="journal article" date="2023" name="Microbiol Resour">
        <title>Decontamination and Annotation of the Draft Genome Sequence of the Oomycete Lagenidium giganteum ARSEF 373.</title>
        <authorList>
            <person name="Morgan W.R."/>
            <person name="Tartar A."/>
        </authorList>
    </citation>
    <scope>NUCLEOTIDE SEQUENCE</scope>
    <source>
        <strain evidence="2">ARSEF 373</strain>
    </source>
</reference>
<dbReference type="InterPro" id="IPR027417">
    <property type="entry name" value="P-loop_NTPase"/>
</dbReference>
<name>A0AAV2Z1X6_9STRA</name>
<dbReference type="InterPro" id="IPR049163">
    <property type="entry name" value="Pif1-like_2B_dom"/>
</dbReference>
<dbReference type="PANTHER" id="PTHR10492">
    <property type="match status" value="1"/>
</dbReference>
<evidence type="ECO:0000259" key="1">
    <source>
        <dbReference type="Pfam" id="PF21530"/>
    </source>
</evidence>
<dbReference type="PANTHER" id="PTHR10492:SF92">
    <property type="entry name" value="ATP-DEPENDENT DNA HELICASE"/>
    <property type="match status" value="1"/>
</dbReference>
<dbReference type="SUPFAM" id="SSF52540">
    <property type="entry name" value="P-loop containing nucleoside triphosphate hydrolases"/>
    <property type="match status" value="1"/>
</dbReference>
<dbReference type="EMBL" id="DAKRPA010000098">
    <property type="protein sequence ID" value="DAZ98744.1"/>
    <property type="molecule type" value="Genomic_DNA"/>
</dbReference>
<proteinExistence type="predicted"/>
<dbReference type="Pfam" id="PF21530">
    <property type="entry name" value="Pif1_2B_dom"/>
    <property type="match status" value="1"/>
</dbReference>
<evidence type="ECO:0000313" key="3">
    <source>
        <dbReference type="Proteomes" id="UP001146120"/>
    </source>
</evidence>
<gene>
    <name evidence="2" type="ORF">N0F65_003800</name>
</gene>